<protein>
    <submittedName>
        <fullName evidence="2">Uncharacterized protein</fullName>
    </submittedName>
</protein>
<dbReference type="Proteomes" id="UP000070700">
    <property type="component" value="Unassembled WGS sequence"/>
</dbReference>
<evidence type="ECO:0000313" key="3">
    <source>
        <dbReference type="Proteomes" id="UP000070700"/>
    </source>
</evidence>
<feature type="coiled-coil region" evidence="1">
    <location>
        <begin position="23"/>
        <end position="74"/>
    </location>
</feature>
<reference evidence="2 3" key="1">
    <citation type="submission" date="2015-10" db="EMBL/GenBank/DDBJ databases">
        <title>Full genome of DAOMC 229536 Phialocephala scopiformis, a fungal endophyte of spruce producing the potent anti-insectan compound rugulosin.</title>
        <authorList>
            <consortium name="DOE Joint Genome Institute"/>
            <person name="Walker A.K."/>
            <person name="Frasz S.L."/>
            <person name="Seifert K.A."/>
            <person name="Miller J.D."/>
            <person name="Mondo S.J."/>
            <person name="Labutti K."/>
            <person name="Lipzen A."/>
            <person name="Dockter R."/>
            <person name="Kennedy M."/>
            <person name="Grigoriev I.V."/>
            <person name="Spatafora J.W."/>
        </authorList>
    </citation>
    <scope>NUCLEOTIDE SEQUENCE [LARGE SCALE GENOMIC DNA]</scope>
    <source>
        <strain evidence="2 3">CBS 120377</strain>
    </source>
</reference>
<gene>
    <name evidence="2" type="ORF">LY89DRAFT_737957</name>
</gene>
<proteinExistence type="predicted"/>
<dbReference type="InParanoid" id="A0A194WZM3"/>
<dbReference type="RefSeq" id="XP_018067417.1">
    <property type="nucleotide sequence ID" value="XM_018220312.1"/>
</dbReference>
<dbReference type="EMBL" id="KQ947423">
    <property type="protein sequence ID" value="KUJ13062.1"/>
    <property type="molecule type" value="Genomic_DNA"/>
</dbReference>
<evidence type="ECO:0000256" key="1">
    <source>
        <dbReference type="SAM" id="Coils"/>
    </source>
</evidence>
<accession>A0A194WZM3</accession>
<dbReference type="KEGG" id="psco:LY89DRAFT_737957"/>
<dbReference type="AlphaFoldDB" id="A0A194WZM3"/>
<sequence length="228" mass="26012">MEAITVFDFDAEYAKQLARMSLFDEVRDQRRELEENRTAVVEQQSHIQQLKEDLAKMREHCQHDEEELTAAKEKFRNDCPSWILDNDNSIFESIASYMQTRLEDHEPGTLSADIEGADLRAEVYDKDCAVWTENGRKSLDAVQQLTEMVEQKHRIDILNGLLAGKIVSRIRKEQAVKNAETLVSGLQASSEICQQAIVVAEAEWNKKWAAIFKAVDDKIKAAVAEESQ</sequence>
<keyword evidence="3" id="KW-1185">Reference proteome</keyword>
<organism evidence="2 3">
    <name type="scientific">Mollisia scopiformis</name>
    <name type="common">Conifer needle endophyte fungus</name>
    <name type="synonym">Phialocephala scopiformis</name>
    <dbReference type="NCBI Taxonomy" id="149040"/>
    <lineage>
        <taxon>Eukaryota</taxon>
        <taxon>Fungi</taxon>
        <taxon>Dikarya</taxon>
        <taxon>Ascomycota</taxon>
        <taxon>Pezizomycotina</taxon>
        <taxon>Leotiomycetes</taxon>
        <taxon>Helotiales</taxon>
        <taxon>Mollisiaceae</taxon>
        <taxon>Mollisia</taxon>
    </lineage>
</organism>
<name>A0A194WZM3_MOLSC</name>
<keyword evidence="1" id="KW-0175">Coiled coil</keyword>
<dbReference type="GeneID" id="28830038"/>
<evidence type="ECO:0000313" key="2">
    <source>
        <dbReference type="EMBL" id="KUJ13062.1"/>
    </source>
</evidence>